<keyword evidence="3" id="KW-1185">Reference proteome</keyword>
<organism evidence="2 3">
    <name type="scientific">Robbsia betulipollinis</name>
    <dbReference type="NCBI Taxonomy" id="2981849"/>
    <lineage>
        <taxon>Bacteria</taxon>
        <taxon>Pseudomonadati</taxon>
        <taxon>Pseudomonadota</taxon>
        <taxon>Betaproteobacteria</taxon>
        <taxon>Burkholderiales</taxon>
        <taxon>Burkholderiaceae</taxon>
        <taxon>Robbsia</taxon>
    </lineage>
</organism>
<evidence type="ECO:0000313" key="3">
    <source>
        <dbReference type="Proteomes" id="UP001082899"/>
    </source>
</evidence>
<feature type="region of interest" description="Disordered" evidence="1">
    <location>
        <begin position="317"/>
        <end position="336"/>
    </location>
</feature>
<accession>A0ABT3ZKC1</accession>
<dbReference type="InterPro" id="IPR010732">
    <property type="entry name" value="T6SS_TssG-like"/>
</dbReference>
<dbReference type="Proteomes" id="UP001082899">
    <property type="component" value="Unassembled WGS sequence"/>
</dbReference>
<dbReference type="NCBIfam" id="TIGR03347">
    <property type="entry name" value="VI_chp_1"/>
    <property type="match status" value="1"/>
</dbReference>
<dbReference type="Pfam" id="PF06996">
    <property type="entry name" value="T6SS_TssG"/>
    <property type="match status" value="1"/>
</dbReference>
<proteinExistence type="predicted"/>
<sequence length="336" mass="36619">MIDHLLRSPQRFNLFRAISLLEQHARPMQTLGMADGRNERVRLSGCVSLAFPSSDVRSIADVTAGDGAPRYVLSTAALTLAGGQGPLPLVITEKVIQRSAARDCATADFLDIFNHRFLCFLYRSRKKHAPALHGHGDADSPIASCIDAIANLGRGSSPRHPAPWLRHAGLMGGAPRSMVALLAILGDRLKVRVRGTQFVGGWHRLDPHDASRLHGGGARLDGSRALGMRAWDRSAGIGIECAMLTPAQLEDLLPGGDRHALMTWLIRRYVQTPLDIHLCLRLAPAQPVAPGRLGVTRLRLGWTTWLGRRVRSAAETPAPTRLRFASDERADRSPGR</sequence>
<reference evidence="2" key="1">
    <citation type="submission" date="2022-11" db="EMBL/GenBank/DDBJ databases">
        <title>Robbsia betulipollinis sp. nov., isolated from pollen of birch (Betula pendula).</title>
        <authorList>
            <person name="Shi H."/>
            <person name="Ambika Manirajan B."/>
            <person name="Ratering S."/>
            <person name="Geissler-Plaum R."/>
            <person name="Schnell S."/>
        </authorList>
    </citation>
    <scope>NUCLEOTIDE SEQUENCE</scope>
    <source>
        <strain evidence="2">Bb-Pol-6</strain>
    </source>
</reference>
<evidence type="ECO:0000256" key="1">
    <source>
        <dbReference type="SAM" id="MobiDB-lite"/>
    </source>
</evidence>
<dbReference type="PANTHER" id="PTHR35564">
    <property type="match status" value="1"/>
</dbReference>
<dbReference type="EMBL" id="JAPMXC010000001">
    <property type="protein sequence ID" value="MCY0386980.1"/>
    <property type="molecule type" value="Genomic_DNA"/>
</dbReference>
<protein>
    <submittedName>
        <fullName evidence="2">Type VI secretion system baseplate subunit TssG</fullName>
    </submittedName>
</protein>
<dbReference type="PANTHER" id="PTHR35564:SF4">
    <property type="entry name" value="CYTOPLASMIC PROTEIN"/>
    <property type="match status" value="1"/>
</dbReference>
<name>A0ABT3ZKC1_9BURK</name>
<gene>
    <name evidence="2" type="primary">tssG</name>
    <name evidence="2" type="ORF">OVY01_06980</name>
</gene>
<feature type="compositionally biased region" description="Basic and acidic residues" evidence="1">
    <location>
        <begin position="324"/>
        <end position="336"/>
    </location>
</feature>
<evidence type="ECO:0000313" key="2">
    <source>
        <dbReference type="EMBL" id="MCY0386980.1"/>
    </source>
</evidence>
<comment type="caution">
    <text evidence="2">The sequence shown here is derived from an EMBL/GenBank/DDBJ whole genome shotgun (WGS) entry which is preliminary data.</text>
</comment>
<dbReference type="RefSeq" id="WP_267846661.1">
    <property type="nucleotide sequence ID" value="NZ_JAPMXC010000001.1"/>
</dbReference>